<keyword evidence="3 4" id="KW-0067">ATP-binding</keyword>
<keyword evidence="2 4" id="KW-0547">Nucleotide-binding</keyword>
<dbReference type="GO" id="GO:0005524">
    <property type="term" value="F:ATP binding"/>
    <property type="evidence" value="ECO:0007669"/>
    <property type="project" value="UniProtKB-KW"/>
</dbReference>
<dbReference type="GO" id="GO:0030272">
    <property type="term" value="F:5-formyltetrahydrofolate cyclo-ligase activity"/>
    <property type="evidence" value="ECO:0007669"/>
    <property type="project" value="UniProtKB-EC"/>
</dbReference>
<accession>A0A7I7WWZ4</accession>
<dbReference type="PANTHER" id="PTHR23407:SF1">
    <property type="entry name" value="5-FORMYLTETRAHYDROFOLATE CYCLO-LIGASE"/>
    <property type="match status" value="1"/>
</dbReference>
<proteinExistence type="inferred from homology"/>
<dbReference type="GO" id="GO:0046872">
    <property type="term" value="F:metal ion binding"/>
    <property type="evidence" value="ECO:0007669"/>
    <property type="project" value="UniProtKB-KW"/>
</dbReference>
<keyword evidence="5" id="KW-0460">Magnesium</keyword>
<keyword evidence="5" id="KW-0479">Metal-binding</keyword>
<dbReference type="NCBIfam" id="TIGR02727">
    <property type="entry name" value="MTHFS_bact"/>
    <property type="match status" value="1"/>
</dbReference>
<evidence type="ECO:0000256" key="4">
    <source>
        <dbReference type="PIRSR" id="PIRSR006806-1"/>
    </source>
</evidence>
<sequence length="205" mass="21962">MTDDAVMAAKSALRARLLAERRAVSPQVHDAEATALAAHLERLAGTAGTVCAHLPMGSEPGSAEMVDRLAGRGVRVLLPVVRTGEDGSPLPLWWGDYRPEALTTARYGLLEPPQPWLAPDTLAQADLIVVPAVAVDRRGARLGRGGGFYDRSLPWRDPRTPLVAVVRDAELVEELPAEDHDVPMTHVLTPGLGLVPLQPRSCGQE</sequence>
<evidence type="ECO:0000313" key="6">
    <source>
        <dbReference type="EMBL" id="BBZ22024.1"/>
    </source>
</evidence>
<keyword evidence="7" id="KW-1185">Reference proteome</keyword>
<dbReference type="KEGG" id="mhib:MHIB_04420"/>
<dbReference type="SUPFAM" id="SSF100950">
    <property type="entry name" value="NagB/RpiA/CoA transferase-like"/>
    <property type="match status" value="1"/>
</dbReference>
<comment type="similarity">
    <text evidence="1 5">Belongs to the 5-formyltetrahydrofolate cyclo-ligase family.</text>
</comment>
<dbReference type="EMBL" id="AP022609">
    <property type="protein sequence ID" value="BBZ22024.1"/>
    <property type="molecule type" value="Genomic_DNA"/>
</dbReference>
<dbReference type="Gene3D" id="3.40.50.10420">
    <property type="entry name" value="NagB/RpiA/CoA transferase-like"/>
    <property type="match status" value="1"/>
</dbReference>
<feature type="binding site" evidence="4">
    <location>
        <begin position="141"/>
        <end position="149"/>
    </location>
    <ligand>
        <name>ATP</name>
        <dbReference type="ChEBI" id="CHEBI:30616"/>
    </ligand>
</feature>
<dbReference type="Pfam" id="PF01812">
    <property type="entry name" value="5-FTHF_cyc-lig"/>
    <property type="match status" value="1"/>
</dbReference>
<dbReference type="Proteomes" id="UP000467260">
    <property type="component" value="Chromosome"/>
</dbReference>
<dbReference type="GO" id="GO:0035999">
    <property type="term" value="P:tetrahydrofolate interconversion"/>
    <property type="evidence" value="ECO:0007669"/>
    <property type="project" value="TreeGrafter"/>
</dbReference>
<evidence type="ECO:0000256" key="3">
    <source>
        <dbReference type="ARBA" id="ARBA00022840"/>
    </source>
</evidence>
<dbReference type="InterPro" id="IPR037171">
    <property type="entry name" value="NagB/RpiA_transferase-like"/>
</dbReference>
<dbReference type="EC" id="6.3.3.2" evidence="5"/>
<comment type="cofactor">
    <cofactor evidence="5">
        <name>Mg(2+)</name>
        <dbReference type="ChEBI" id="CHEBI:18420"/>
    </cofactor>
</comment>
<dbReference type="InterPro" id="IPR024185">
    <property type="entry name" value="FTHF_cligase-like_sf"/>
</dbReference>
<dbReference type="GO" id="GO:0009396">
    <property type="term" value="P:folic acid-containing compound biosynthetic process"/>
    <property type="evidence" value="ECO:0007669"/>
    <property type="project" value="TreeGrafter"/>
</dbReference>
<feature type="binding site" evidence="4">
    <location>
        <begin position="10"/>
        <end position="14"/>
    </location>
    <ligand>
        <name>ATP</name>
        <dbReference type="ChEBI" id="CHEBI:30616"/>
    </ligand>
</feature>
<feature type="binding site" evidence="4">
    <location>
        <position position="54"/>
    </location>
    <ligand>
        <name>substrate</name>
    </ligand>
</feature>
<organism evidence="6 7">
    <name type="scientific">Mycolicibacter hiberniae</name>
    <dbReference type="NCBI Taxonomy" id="29314"/>
    <lineage>
        <taxon>Bacteria</taxon>
        <taxon>Bacillati</taxon>
        <taxon>Actinomycetota</taxon>
        <taxon>Actinomycetes</taxon>
        <taxon>Mycobacteriales</taxon>
        <taxon>Mycobacteriaceae</taxon>
        <taxon>Mycolicibacter</taxon>
    </lineage>
</organism>
<evidence type="ECO:0000256" key="1">
    <source>
        <dbReference type="ARBA" id="ARBA00010638"/>
    </source>
</evidence>
<dbReference type="PANTHER" id="PTHR23407">
    <property type="entry name" value="ATPASE INHIBITOR/5-FORMYLTETRAHYDROFOLATE CYCLO-LIGASE"/>
    <property type="match status" value="1"/>
</dbReference>
<comment type="catalytic activity">
    <reaction evidence="5">
        <text>(6S)-5-formyl-5,6,7,8-tetrahydrofolate + ATP = (6R)-5,10-methenyltetrahydrofolate + ADP + phosphate</text>
        <dbReference type="Rhea" id="RHEA:10488"/>
        <dbReference type="ChEBI" id="CHEBI:30616"/>
        <dbReference type="ChEBI" id="CHEBI:43474"/>
        <dbReference type="ChEBI" id="CHEBI:57455"/>
        <dbReference type="ChEBI" id="CHEBI:57457"/>
        <dbReference type="ChEBI" id="CHEBI:456216"/>
        <dbReference type="EC" id="6.3.3.2"/>
    </reaction>
</comment>
<feature type="binding site" evidence="4">
    <location>
        <position position="59"/>
    </location>
    <ligand>
        <name>substrate</name>
    </ligand>
</feature>
<protein>
    <recommendedName>
        <fullName evidence="5">5-formyltetrahydrofolate cyclo-ligase</fullName>
        <ecNumber evidence="5">6.3.3.2</ecNumber>
    </recommendedName>
</protein>
<evidence type="ECO:0000256" key="2">
    <source>
        <dbReference type="ARBA" id="ARBA00022741"/>
    </source>
</evidence>
<evidence type="ECO:0000313" key="7">
    <source>
        <dbReference type="Proteomes" id="UP000467260"/>
    </source>
</evidence>
<gene>
    <name evidence="6" type="ORF">MHIB_04420</name>
</gene>
<name>A0A7I7WWZ4_9MYCO</name>
<evidence type="ECO:0000256" key="5">
    <source>
        <dbReference type="RuleBase" id="RU361279"/>
    </source>
</evidence>
<dbReference type="PIRSF" id="PIRSF006806">
    <property type="entry name" value="FTHF_cligase"/>
    <property type="match status" value="1"/>
</dbReference>
<reference evidence="6 7" key="1">
    <citation type="journal article" date="2019" name="Emerg. Microbes Infect.">
        <title>Comprehensive subspecies identification of 175 nontuberculous mycobacteria species based on 7547 genomic profiles.</title>
        <authorList>
            <person name="Matsumoto Y."/>
            <person name="Kinjo T."/>
            <person name="Motooka D."/>
            <person name="Nabeya D."/>
            <person name="Jung N."/>
            <person name="Uechi K."/>
            <person name="Horii T."/>
            <person name="Iida T."/>
            <person name="Fujita J."/>
            <person name="Nakamura S."/>
        </authorList>
    </citation>
    <scope>NUCLEOTIDE SEQUENCE [LARGE SCALE GENOMIC DNA]</scope>
    <source>
        <strain evidence="6 7">JCM 13571</strain>
    </source>
</reference>
<dbReference type="InterPro" id="IPR002698">
    <property type="entry name" value="FTHF_cligase"/>
</dbReference>
<dbReference type="AlphaFoldDB" id="A0A7I7WWZ4"/>
<keyword evidence="6" id="KW-0436">Ligase</keyword>